<comment type="subcellular location">
    <subcellularLocation>
        <location evidence="1">Membrane</location>
    </subcellularLocation>
</comment>
<keyword evidence="4" id="KW-0472">Membrane</keyword>
<dbReference type="AlphaFoldDB" id="R6J7D3"/>
<evidence type="ECO:0000256" key="1">
    <source>
        <dbReference type="ARBA" id="ARBA00004370"/>
    </source>
</evidence>
<evidence type="ECO:0000256" key="5">
    <source>
        <dbReference type="ARBA" id="ARBA00023237"/>
    </source>
</evidence>
<dbReference type="Gene3D" id="3.10.20.310">
    <property type="entry name" value="membrane protein fhac"/>
    <property type="match status" value="3"/>
</dbReference>
<keyword evidence="5" id="KW-0998">Cell outer membrane</keyword>
<feature type="compositionally biased region" description="Basic and acidic residues" evidence="6">
    <location>
        <begin position="57"/>
        <end position="69"/>
    </location>
</feature>
<dbReference type="InterPro" id="IPR010827">
    <property type="entry name" value="BamA/TamA_POTRA"/>
</dbReference>
<feature type="chain" id="PRO_5043870345" evidence="7">
    <location>
        <begin position="26"/>
        <end position="735"/>
    </location>
</feature>
<evidence type="ECO:0000313" key="9">
    <source>
        <dbReference type="EMBL" id="CDB46237.1"/>
    </source>
</evidence>
<gene>
    <name evidence="9" type="ORF">BN533_01294</name>
</gene>
<dbReference type="Pfam" id="PF07244">
    <property type="entry name" value="POTRA"/>
    <property type="match status" value="2"/>
</dbReference>
<dbReference type="InterPro" id="IPR039910">
    <property type="entry name" value="D15-like"/>
</dbReference>
<keyword evidence="2" id="KW-0812">Transmembrane</keyword>
<dbReference type="Pfam" id="PF01103">
    <property type="entry name" value="Omp85"/>
    <property type="match status" value="1"/>
</dbReference>
<dbReference type="InterPro" id="IPR034746">
    <property type="entry name" value="POTRA"/>
</dbReference>
<proteinExistence type="predicted"/>
<feature type="compositionally biased region" description="Basic and acidic residues" evidence="6">
    <location>
        <begin position="112"/>
        <end position="133"/>
    </location>
</feature>
<evidence type="ECO:0000256" key="2">
    <source>
        <dbReference type="ARBA" id="ARBA00022692"/>
    </source>
</evidence>
<dbReference type="STRING" id="1262914.BN533_01294"/>
<organism evidence="9">
    <name type="scientific">Phascolarctobacterium faecium</name>
    <dbReference type="NCBI Taxonomy" id="33025"/>
    <lineage>
        <taxon>Bacteria</taxon>
        <taxon>Bacillati</taxon>
        <taxon>Bacillota</taxon>
        <taxon>Negativicutes</taxon>
        <taxon>Acidaminococcales</taxon>
        <taxon>Acidaminococcaceae</taxon>
        <taxon>Phascolarctobacterium</taxon>
    </lineage>
</organism>
<keyword evidence="3 7" id="KW-0732">Signal</keyword>
<dbReference type="PANTHER" id="PTHR12815">
    <property type="entry name" value="SORTING AND ASSEMBLY MACHINERY SAMM50 PROTEIN FAMILY MEMBER"/>
    <property type="match status" value="1"/>
</dbReference>
<evidence type="ECO:0000259" key="8">
    <source>
        <dbReference type="PROSITE" id="PS51779"/>
    </source>
</evidence>
<evidence type="ECO:0000256" key="4">
    <source>
        <dbReference type="ARBA" id="ARBA00023136"/>
    </source>
</evidence>
<sequence>MRRKNMLRSLSLSLAALLLTTPVWAQENSAADVVENQTMTIGGKEQIVTKAALEKAQKAQKGKGKDKGGLSKKGKKTVYYMHNKPSEDISDPRYKGTTEEQPAEAGDAEQQEEAKRPVSRQEAEKEAAREDAAKSAQEAVANAPQTNTTAVREEEPPMRPPAEIEKAAAPYFGQLVTKIMVSGNNVTPTEEIINVLKTKPGMTLTSEGLGKDLYAIYNMGWFYDLQPEFKQVPEGVQVTYHVMENPIYQQLAVEGNTKISTEKIESLLDLPKNQLINIREVNAKVQRLEAEYNKEGYILARVADIRMQPDGTLLLVVNEGIVEDFKIKGNTKTKDYVIIREMKLKKGEPFNAKDARRSMQRIYNLGYFEDVNIKLNPGQQPNAVEIEISVVEMNTGTFGIGAGYSDADGFIGMVSVGDKNFRGTGDKVNIRWEFGGADNKNYEFSYTKPWIDSKETSATITLYDVTNEYADYDRNADEIARYDKKRRGQELTFSRKTNNEYVSNYLTLKNRDDIYKGAVDGYSTQYYEDSWGNNSDYDSRYDGPKYDGEYRRKKNFGLTRSIGVARVYDSRDNIYDPHEGKRNAYTIEYAGLGGDFDFTKYSVDYRYYYRQGAENVIAVQLGAGYASGNMPLSQRFSMGGSETLRGYKDDQFKGNSMLKGTVEYRMPIVKKVQGVLFVDSGYAWDKDRETAFDLGELKYSYGVGLRINSPLGPVKLDYGYGDQGGRFHFSFGGQF</sequence>
<evidence type="ECO:0000256" key="3">
    <source>
        <dbReference type="ARBA" id="ARBA00022729"/>
    </source>
</evidence>
<feature type="compositionally biased region" description="Basic and acidic residues" evidence="6">
    <location>
        <begin position="84"/>
        <end position="98"/>
    </location>
</feature>
<evidence type="ECO:0000256" key="6">
    <source>
        <dbReference type="SAM" id="MobiDB-lite"/>
    </source>
</evidence>
<dbReference type="PROSITE" id="PS51779">
    <property type="entry name" value="POTRA"/>
    <property type="match status" value="1"/>
</dbReference>
<dbReference type="PANTHER" id="PTHR12815:SF47">
    <property type="entry name" value="TRANSLOCATION AND ASSEMBLY MODULE SUBUNIT TAMA"/>
    <property type="match status" value="1"/>
</dbReference>
<protein>
    <submittedName>
        <fullName evidence="9">Outer membrane protein OMP85 family</fullName>
    </submittedName>
</protein>
<feature type="domain" description="POTRA" evidence="8">
    <location>
        <begin position="320"/>
        <end position="393"/>
    </location>
</feature>
<dbReference type="HOGENOM" id="CLU_007664_4_0_9"/>
<feature type="signal peptide" evidence="7">
    <location>
        <begin position="1"/>
        <end position="25"/>
    </location>
</feature>
<dbReference type="InterPro" id="IPR000184">
    <property type="entry name" value="Bac_surfAg_D15"/>
</dbReference>
<feature type="region of interest" description="Disordered" evidence="6">
    <location>
        <begin position="57"/>
        <end position="159"/>
    </location>
</feature>
<dbReference type="Pfam" id="PF08479">
    <property type="entry name" value="POTRA_2"/>
    <property type="match status" value="1"/>
</dbReference>
<name>R6J7D3_9FIRM</name>
<reference evidence="9" key="1">
    <citation type="submission" date="2012-11" db="EMBL/GenBank/DDBJ databases">
        <title>Dependencies among metagenomic species, viruses, plasmids and units of genetic variation.</title>
        <authorList>
            <person name="Nielsen H.B."/>
            <person name="Almeida M."/>
            <person name="Juncker A.S."/>
            <person name="Rasmussen S."/>
            <person name="Li J."/>
            <person name="Sunagawa S."/>
            <person name="Plichta D."/>
            <person name="Gautier L."/>
            <person name="Le Chatelier E."/>
            <person name="Peletier E."/>
            <person name="Bonde I."/>
            <person name="Nielsen T."/>
            <person name="Manichanh C."/>
            <person name="Arumugam M."/>
            <person name="Batto J."/>
            <person name="Santos M.B.Q.D."/>
            <person name="Blom N."/>
            <person name="Borruel N."/>
            <person name="Burgdorf K.S."/>
            <person name="Boumezbeur F."/>
            <person name="Casellas F."/>
            <person name="Dore J."/>
            <person name="Guarner F."/>
            <person name="Hansen T."/>
            <person name="Hildebrand F."/>
            <person name="Kaas R.S."/>
            <person name="Kennedy S."/>
            <person name="Kristiansen K."/>
            <person name="Kultima J.R."/>
            <person name="Leonard P."/>
            <person name="Levenez F."/>
            <person name="Lund O."/>
            <person name="Moumen B."/>
            <person name="Le Paslier D."/>
            <person name="Pons N."/>
            <person name="Pedersen O."/>
            <person name="Prifti E."/>
            <person name="Qin J."/>
            <person name="Raes J."/>
            <person name="Tap J."/>
            <person name="Tims S."/>
            <person name="Ussery D.W."/>
            <person name="Yamada T."/>
            <person name="MetaHit consortium"/>
            <person name="Renault P."/>
            <person name="Sicheritz-Ponten T."/>
            <person name="Bork P."/>
            <person name="Wang J."/>
            <person name="Brunak S."/>
            <person name="Ehrlich S.D."/>
        </authorList>
    </citation>
    <scope>NUCLEOTIDE SEQUENCE [LARGE SCALE GENOMIC DNA]</scope>
</reference>
<dbReference type="RefSeq" id="WP_021718194.1">
    <property type="nucleotide sequence ID" value="NZ_AP025560.1"/>
</dbReference>
<dbReference type="GO" id="GO:0019867">
    <property type="term" value="C:outer membrane"/>
    <property type="evidence" value="ECO:0007669"/>
    <property type="project" value="InterPro"/>
</dbReference>
<accession>R6J7D3</accession>
<evidence type="ECO:0000256" key="7">
    <source>
        <dbReference type="SAM" id="SignalP"/>
    </source>
</evidence>
<dbReference type="InterPro" id="IPR013686">
    <property type="entry name" value="Polypept-transport_assoc_ShlB"/>
</dbReference>
<dbReference type="EMBL" id="CBDS010000078">
    <property type="protein sequence ID" value="CDB46237.1"/>
    <property type="molecule type" value="Genomic_DNA"/>
</dbReference>
<dbReference type="Gene3D" id="2.40.160.50">
    <property type="entry name" value="membrane protein fhac: a member of the omp85/tpsb transporter family"/>
    <property type="match status" value="1"/>
</dbReference>
<comment type="caution">
    <text evidence="9">The sequence shown here is derived from an EMBL/GenBank/DDBJ whole genome shotgun (WGS) entry which is preliminary data.</text>
</comment>
<dbReference type="eggNOG" id="COG4775">
    <property type="taxonomic scope" value="Bacteria"/>
</dbReference>